<dbReference type="SUPFAM" id="SSF54928">
    <property type="entry name" value="RNA-binding domain, RBD"/>
    <property type="match status" value="1"/>
</dbReference>
<evidence type="ECO:0000256" key="3">
    <source>
        <dbReference type="SAM" id="Coils"/>
    </source>
</evidence>
<dbReference type="EMBL" id="CAKLCB010000098">
    <property type="protein sequence ID" value="CAH0515035.1"/>
    <property type="molecule type" value="Genomic_DNA"/>
</dbReference>
<feature type="compositionally biased region" description="Low complexity" evidence="4">
    <location>
        <begin position="720"/>
        <end position="741"/>
    </location>
</feature>
<comment type="caution">
    <text evidence="6">The sequence shown here is derived from an EMBL/GenBank/DDBJ whole genome shotgun (WGS) entry which is preliminary data.</text>
</comment>
<feature type="compositionally biased region" description="Acidic residues" evidence="4">
    <location>
        <begin position="307"/>
        <end position="321"/>
    </location>
</feature>
<dbReference type="Proteomes" id="UP001160483">
    <property type="component" value="Unassembled WGS sequence"/>
</dbReference>
<feature type="compositionally biased region" description="Acidic residues" evidence="4">
    <location>
        <begin position="650"/>
        <end position="659"/>
    </location>
</feature>
<evidence type="ECO:0000313" key="6">
    <source>
        <dbReference type="EMBL" id="CAH0475440.1"/>
    </source>
</evidence>
<sequence length="748" mass="84398">MGSPTSVRVYVGGLTSTITTQELQERFGQFVFNSKDCQLTCVELPKPKTLENSVASSINCRGFAYLTFQGADAATQSEALQKTYNRTKWRGNLLKVQVAKPHFELKLKQEKEERERERKERELKRQKHLKQINTPVEVVEPLKLTVTFKGRKKTEFSNVDETKCARKEKAKVETDIETLESEAGDTESESENEKVEAEALGEDDVEMFVRKMEAEAAAMNQDKEKKVLSRETMNARRLAALGPKHKQKKEEMLAISAKEKKVLSKEEMNARRLAALEAKQKGKKEEKLVIPAIGEAVGNKKITFDDSGNEQETEEPEEEDAGVVLNWMDSSDDDADGHETERRDRKTFDFTDSDIAETTAANAKAQAAFAVRPEFVGEMGKKLFEMQKRFGGDSRFHLDARFLEDEANEYGGNDMEDDEQHVDETSIAELQNFLEEEGLQEAACHAREMREEEEAALRVVSKLFSDVDVTRLQRRMQEQRMPKDPLKEAAWMGELKRYDPRNADACREFEMPMSIASSRAQENETKIVLPKRGEKEIPTGGDRFFSTAGDLSNLFSRVRKNSEDGEEGEAALDGVFGSGTATTQSGSDAPFKLSSLFSFPAGEDKPLAAMGEQLLEDEQETAPSAVDWTFLHGYHSTDDMVDEAMTTDSEAGDDGEDEEQTKAALTKARAKKSYEDFIAFGKTFVAGRDVADWPERRRKLTLDYKRKRRDAVKVKKRQNKQQNKANKTKTDANATDTATSSKWKKARL</sequence>
<evidence type="ECO:0000256" key="1">
    <source>
        <dbReference type="ARBA" id="ARBA00022884"/>
    </source>
</evidence>
<feature type="region of interest" description="Disordered" evidence="4">
    <location>
        <begin position="175"/>
        <end position="197"/>
    </location>
</feature>
<dbReference type="InterPro" id="IPR012677">
    <property type="entry name" value="Nucleotide-bd_a/b_plait_sf"/>
</dbReference>
<feature type="domain" description="RRM" evidence="5">
    <location>
        <begin position="7"/>
        <end position="101"/>
    </location>
</feature>
<gene>
    <name evidence="7" type="ORF">PBS001_LOCUS1761</name>
    <name evidence="6" type="ORF">PBS003_LOCUS2254</name>
</gene>
<name>A0AAU9KSB5_9STRA</name>
<feature type="coiled-coil region" evidence="3">
    <location>
        <begin position="100"/>
        <end position="129"/>
    </location>
</feature>
<feature type="compositionally biased region" description="Basic and acidic residues" evidence="4">
    <location>
        <begin position="337"/>
        <end position="349"/>
    </location>
</feature>
<keyword evidence="8" id="KW-1185">Reference proteome</keyword>
<evidence type="ECO:0000256" key="2">
    <source>
        <dbReference type="PROSITE-ProRule" id="PRU00176"/>
    </source>
</evidence>
<dbReference type="GO" id="GO:0003723">
    <property type="term" value="F:RNA binding"/>
    <property type="evidence" value="ECO:0007669"/>
    <property type="project" value="UniProtKB-UniRule"/>
</dbReference>
<dbReference type="PANTHER" id="PTHR48029:SF1">
    <property type="entry name" value="NUCLEOLAR PROTEIN 8"/>
    <property type="match status" value="1"/>
</dbReference>
<feature type="compositionally biased region" description="Acidic residues" evidence="4">
    <location>
        <begin position="175"/>
        <end position="190"/>
    </location>
</feature>
<dbReference type="InterPro" id="IPR035979">
    <property type="entry name" value="RBD_domain_sf"/>
</dbReference>
<dbReference type="PANTHER" id="PTHR48029">
    <property type="entry name" value="NUCLEOLAR PROTEIN 8"/>
    <property type="match status" value="1"/>
</dbReference>
<reference evidence="6 8" key="1">
    <citation type="submission" date="2021-11" db="EMBL/GenBank/DDBJ databases">
        <authorList>
            <person name="Islam A."/>
            <person name="Islam S."/>
            <person name="Flora M.S."/>
            <person name="Rahman M."/>
            <person name="Ziaur R.M."/>
            <person name="Epstein J.H."/>
            <person name="Hassan M."/>
            <person name="Klassen M."/>
            <person name="Woodard K."/>
            <person name="Webb A."/>
            <person name="Webby R.J."/>
            <person name="El Zowalaty M.E."/>
        </authorList>
    </citation>
    <scope>NUCLEOTIDE SEQUENCE</scope>
    <source>
        <strain evidence="7">Pbs1</strain>
        <strain evidence="6">Pbs3</strain>
    </source>
</reference>
<keyword evidence="1 2" id="KW-0694">RNA-binding</keyword>
<feature type="region of interest" description="Disordered" evidence="4">
    <location>
        <begin position="641"/>
        <end position="666"/>
    </location>
</feature>
<evidence type="ECO:0000313" key="8">
    <source>
        <dbReference type="Proteomes" id="UP001158986"/>
    </source>
</evidence>
<dbReference type="AlphaFoldDB" id="A0AAU9KSB5"/>
<dbReference type="EMBL" id="CAKKTJ010000126">
    <property type="protein sequence ID" value="CAH0475440.1"/>
    <property type="molecule type" value="Genomic_DNA"/>
</dbReference>
<evidence type="ECO:0000313" key="9">
    <source>
        <dbReference type="Proteomes" id="UP001160483"/>
    </source>
</evidence>
<proteinExistence type="predicted"/>
<feature type="region of interest" description="Disordered" evidence="4">
    <location>
        <begin position="559"/>
        <end position="587"/>
    </location>
</feature>
<dbReference type="Gene3D" id="3.30.70.330">
    <property type="match status" value="1"/>
</dbReference>
<dbReference type="Proteomes" id="UP001158986">
    <property type="component" value="Unassembled WGS sequence"/>
</dbReference>
<feature type="region of interest" description="Disordered" evidence="4">
    <location>
        <begin position="301"/>
        <end position="349"/>
    </location>
</feature>
<keyword evidence="3" id="KW-0175">Coiled coil</keyword>
<evidence type="ECO:0000256" key="4">
    <source>
        <dbReference type="SAM" id="MobiDB-lite"/>
    </source>
</evidence>
<protein>
    <recommendedName>
        <fullName evidence="5">RRM domain-containing protein</fullName>
    </recommendedName>
</protein>
<evidence type="ECO:0000313" key="7">
    <source>
        <dbReference type="EMBL" id="CAH0515035.1"/>
    </source>
</evidence>
<feature type="region of interest" description="Disordered" evidence="4">
    <location>
        <begin position="708"/>
        <end position="748"/>
    </location>
</feature>
<organism evidence="6 9">
    <name type="scientific">Peronospora belbahrii</name>
    <dbReference type="NCBI Taxonomy" id="622444"/>
    <lineage>
        <taxon>Eukaryota</taxon>
        <taxon>Sar</taxon>
        <taxon>Stramenopiles</taxon>
        <taxon>Oomycota</taxon>
        <taxon>Peronosporomycetes</taxon>
        <taxon>Peronosporales</taxon>
        <taxon>Peronosporaceae</taxon>
        <taxon>Peronospora</taxon>
    </lineage>
</organism>
<evidence type="ECO:0000259" key="5">
    <source>
        <dbReference type="PROSITE" id="PS50102"/>
    </source>
</evidence>
<dbReference type="InterPro" id="IPR000504">
    <property type="entry name" value="RRM_dom"/>
</dbReference>
<dbReference type="PROSITE" id="PS50102">
    <property type="entry name" value="RRM"/>
    <property type="match status" value="1"/>
</dbReference>
<feature type="compositionally biased region" description="Basic residues" evidence="4">
    <location>
        <begin position="708"/>
        <end position="719"/>
    </location>
</feature>
<accession>A0AAU9KSB5</accession>